<feature type="region of interest" description="Disordered" evidence="1">
    <location>
        <begin position="1"/>
        <end position="71"/>
    </location>
</feature>
<evidence type="ECO:0000256" key="1">
    <source>
        <dbReference type="SAM" id="MobiDB-lite"/>
    </source>
</evidence>
<feature type="compositionally biased region" description="Low complexity" evidence="1">
    <location>
        <begin position="43"/>
        <end position="55"/>
    </location>
</feature>
<evidence type="ECO:0000313" key="2">
    <source>
        <dbReference type="EMBL" id="GMN33451.1"/>
    </source>
</evidence>
<comment type="caution">
    <text evidence="2">The sequence shown here is derived from an EMBL/GenBank/DDBJ whole genome shotgun (WGS) entry which is preliminary data.</text>
</comment>
<feature type="compositionally biased region" description="Low complexity" evidence="1">
    <location>
        <begin position="1"/>
        <end position="11"/>
    </location>
</feature>
<dbReference type="EMBL" id="BTGU01000004">
    <property type="protein sequence ID" value="GMN33451.1"/>
    <property type="molecule type" value="Genomic_DNA"/>
</dbReference>
<organism evidence="2 3">
    <name type="scientific">Ficus carica</name>
    <name type="common">Common fig</name>
    <dbReference type="NCBI Taxonomy" id="3494"/>
    <lineage>
        <taxon>Eukaryota</taxon>
        <taxon>Viridiplantae</taxon>
        <taxon>Streptophyta</taxon>
        <taxon>Embryophyta</taxon>
        <taxon>Tracheophyta</taxon>
        <taxon>Spermatophyta</taxon>
        <taxon>Magnoliopsida</taxon>
        <taxon>eudicotyledons</taxon>
        <taxon>Gunneridae</taxon>
        <taxon>Pentapetalae</taxon>
        <taxon>rosids</taxon>
        <taxon>fabids</taxon>
        <taxon>Rosales</taxon>
        <taxon>Moraceae</taxon>
        <taxon>Ficeae</taxon>
        <taxon>Ficus</taxon>
    </lineage>
</organism>
<name>A0AA87ZWU6_FICCA</name>
<dbReference type="Proteomes" id="UP001187192">
    <property type="component" value="Unassembled WGS sequence"/>
</dbReference>
<feature type="compositionally biased region" description="Basic and acidic residues" evidence="1">
    <location>
        <begin position="12"/>
        <end position="30"/>
    </location>
</feature>
<evidence type="ECO:0000313" key="3">
    <source>
        <dbReference type="Proteomes" id="UP001187192"/>
    </source>
</evidence>
<proteinExistence type="predicted"/>
<reference evidence="2" key="1">
    <citation type="submission" date="2023-07" db="EMBL/GenBank/DDBJ databases">
        <title>draft genome sequence of fig (Ficus carica).</title>
        <authorList>
            <person name="Takahashi T."/>
            <person name="Nishimura K."/>
        </authorList>
    </citation>
    <scope>NUCLEOTIDE SEQUENCE</scope>
</reference>
<accession>A0AA87ZWU6</accession>
<protein>
    <submittedName>
        <fullName evidence="2">Uncharacterized protein</fullName>
    </submittedName>
</protein>
<dbReference type="AlphaFoldDB" id="A0AA87ZWU6"/>
<sequence length="71" mass="7447">MSGSPSTGSSVSHHDPHLEPRHCRPYRDDGILAAPSSRRNHVASSDLASSEALSAGRRHRKPPGLAGVLVG</sequence>
<gene>
    <name evidence="2" type="ORF">TIFTF001_004179</name>
</gene>
<keyword evidence="3" id="KW-1185">Reference proteome</keyword>